<keyword evidence="8" id="KW-0863">Zinc-finger</keyword>
<dbReference type="PANTHER" id="PTHR43152">
    <property type="entry name" value="UVRABC SYSTEM PROTEIN A"/>
    <property type="match status" value="1"/>
</dbReference>
<evidence type="ECO:0000256" key="4">
    <source>
        <dbReference type="ARBA" id="ARBA00022737"/>
    </source>
</evidence>
<evidence type="ECO:0000256" key="8">
    <source>
        <dbReference type="ARBA" id="ARBA00022771"/>
    </source>
</evidence>
<keyword evidence="9" id="KW-0862">Zinc</keyword>
<keyword evidence="10 18" id="KW-0067">ATP-binding</keyword>
<proteinExistence type="inferred from homology"/>
<dbReference type="Proteomes" id="UP000267469">
    <property type="component" value="Unassembled WGS sequence"/>
</dbReference>
<comment type="similarity">
    <text evidence="14">Belongs to the ABC transporter superfamily. UvrA family.</text>
</comment>
<keyword evidence="2" id="KW-0963">Cytoplasm</keyword>
<keyword evidence="4" id="KW-0677">Repeat</keyword>
<evidence type="ECO:0000256" key="9">
    <source>
        <dbReference type="ARBA" id="ARBA00022833"/>
    </source>
</evidence>
<dbReference type="PROSITE" id="PS00211">
    <property type="entry name" value="ABC_TRANSPORTER_1"/>
    <property type="match status" value="1"/>
</dbReference>
<dbReference type="GO" id="GO:0005737">
    <property type="term" value="C:cytoplasm"/>
    <property type="evidence" value="ECO:0007669"/>
    <property type="project" value="UniProtKB-SubCell"/>
</dbReference>
<evidence type="ECO:0000256" key="7">
    <source>
        <dbReference type="ARBA" id="ARBA00022769"/>
    </source>
</evidence>
<evidence type="ECO:0000256" key="2">
    <source>
        <dbReference type="ARBA" id="ARBA00022490"/>
    </source>
</evidence>
<dbReference type="InterPro" id="IPR017871">
    <property type="entry name" value="ABC_transporter-like_CS"/>
</dbReference>
<dbReference type="Gene3D" id="1.10.8.280">
    <property type="entry name" value="ABC transporter ATPase domain-like"/>
    <property type="match status" value="2"/>
</dbReference>
<evidence type="ECO:0000256" key="15">
    <source>
        <dbReference type="ARBA" id="ARBA00039316"/>
    </source>
</evidence>
<organism evidence="18 19">
    <name type="scientific">Sinomicrobium pectinilyticum</name>
    <dbReference type="NCBI Taxonomy" id="1084421"/>
    <lineage>
        <taxon>Bacteria</taxon>
        <taxon>Pseudomonadati</taxon>
        <taxon>Bacteroidota</taxon>
        <taxon>Flavobacteriia</taxon>
        <taxon>Flavobacteriales</taxon>
        <taxon>Flavobacteriaceae</taxon>
        <taxon>Sinomicrobium</taxon>
    </lineage>
</organism>
<evidence type="ECO:0000256" key="10">
    <source>
        <dbReference type="ARBA" id="ARBA00022840"/>
    </source>
</evidence>
<keyword evidence="12" id="KW-0238">DNA-binding</keyword>
<evidence type="ECO:0000259" key="17">
    <source>
        <dbReference type="PROSITE" id="PS50893"/>
    </source>
</evidence>
<dbReference type="Gene3D" id="1.20.1580.10">
    <property type="entry name" value="ABC transporter ATPase like domain"/>
    <property type="match status" value="4"/>
</dbReference>
<dbReference type="InterPro" id="IPR003439">
    <property type="entry name" value="ABC_transporter-like_ATP-bd"/>
</dbReference>
<evidence type="ECO:0000256" key="12">
    <source>
        <dbReference type="ARBA" id="ARBA00023125"/>
    </source>
</evidence>
<keyword evidence="13" id="KW-0234">DNA repair</keyword>
<keyword evidence="19" id="KW-1185">Reference proteome</keyword>
<dbReference type="EMBL" id="RJTM01000180">
    <property type="protein sequence ID" value="RNL69269.1"/>
    <property type="molecule type" value="Genomic_DNA"/>
</dbReference>
<dbReference type="GO" id="GO:0008270">
    <property type="term" value="F:zinc ion binding"/>
    <property type="evidence" value="ECO:0007669"/>
    <property type="project" value="UniProtKB-KW"/>
</dbReference>
<protein>
    <recommendedName>
        <fullName evidence="15">UvrABC system protein A</fullName>
    </recommendedName>
    <alternativeName>
        <fullName evidence="16">Excinuclease ABC subunit A</fullName>
    </alternativeName>
</protein>
<accession>A0A3N0D123</accession>
<evidence type="ECO:0000256" key="3">
    <source>
        <dbReference type="ARBA" id="ARBA00022723"/>
    </source>
</evidence>
<reference evidence="18 19" key="1">
    <citation type="submission" date="2018-10" db="EMBL/GenBank/DDBJ databases">
        <title>Sinomicrobium pectinilyticum sp. nov., a pectinase-producing bacterium isolated from alkaline and saline soil, and emended description of the genus Sinomicrobium.</title>
        <authorList>
            <person name="Cheng B."/>
            <person name="Li C."/>
            <person name="Lai Q."/>
            <person name="Du M."/>
            <person name="Shao Z."/>
            <person name="Xu P."/>
            <person name="Yang C."/>
        </authorList>
    </citation>
    <scope>NUCLEOTIDE SEQUENCE [LARGE SCALE GENOMIC DNA]</scope>
    <source>
        <strain evidence="18 19">5DNS001</strain>
    </source>
</reference>
<evidence type="ECO:0000256" key="14">
    <source>
        <dbReference type="ARBA" id="ARBA00038000"/>
    </source>
</evidence>
<keyword evidence="11" id="KW-0267">Excision nuclease</keyword>
<comment type="caution">
    <text evidence="18">The sequence shown here is derived from an EMBL/GenBank/DDBJ whole genome shotgun (WGS) entry which is preliminary data.</text>
</comment>
<keyword evidence="5" id="KW-0547">Nucleotide-binding</keyword>
<dbReference type="GO" id="GO:0004518">
    <property type="term" value="F:nuclease activity"/>
    <property type="evidence" value="ECO:0007669"/>
    <property type="project" value="UniProtKB-KW"/>
</dbReference>
<comment type="subcellular location">
    <subcellularLocation>
        <location evidence="1">Cytoplasm</location>
    </subcellularLocation>
</comment>
<evidence type="ECO:0000256" key="11">
    <source>
        <dbReference type="ARBA" id="ARBA00022881"/>
    </source>
</evidence>
<dbReference type="InterPro" id="IPR027417">
    <property type="entry name" value="P-loop_NTPase"/>
</dbReference>
<dbReference type="RefSeq" id="WP_123218238.1">
    <property type="nucleotide sequence ID" value="NZ_RJTM01000180.1"/>
</dbReference>
<dbReference type="GO" id="GO:0006281">
    <property type="term" value="P:DNA repair"/>
    <property type="evidence" value="ECO:0007669"/>
    <property type="project" value="UniProtKB-KW"/>
</dbReference>
<dbReference type="Pfam" id="PF17755">
    <property type="entry name" value="UvrA_DNA-bind"/>
    <property type="match status" value="2"/>
</dbReference>
<dbReference type="PROSITE" id="PS50893">
    <property type="entry name" value="ABC_TRANSPORTER_2"/>
    <property type="match status" value="1"/>
</dbReference>
<evidence type="ECO:0000256" key="1">
    <source>
        <dbReference type="ARBA" id="ARBA00004496"/>
    </source>
</evidence>
<evidence type="ECO:0000313" key="19">
    <source>
        <dbReference type="Proteomes" id="UP000267469"/>
    </source>
</evidence>
<keyword evidence="3" id="KW-0479">Metal-binding</keyword>
<feature type="domain" description="ABC transporter" evidence="17">
    <location>
        <begin position="734"/>
        <end position="1202"/>
    </location>
</feature>
<evidence type="ECO:0000256" key="16">
    <source>
        <dbReference type="ARBA" id="ARBA00042156"/>
    </source>
</evidence>
<dbReference type="SUPFAM" id="SSF52540">
    <property type="entry name" value="P-loop containing nucleoside triphosphate hydrolases"/>
    <property type="match status" value="4"/>
</dbReference>
<evidence type="ECO:0000256" key="6">
    <source>
        <dbReference type="ARBA" id="ARBA00022763"/>
    </source>
</evidence>
<dbReference type="PANTHER" id="PTHR43152:SF3">
    <property type="entry name" value="UVRABC SYSTEM PROTEIN A"/>
    <property type="match status" value="1"/>
</dbReference>
<dbReference type="GO" id="GO:0003677">
    <property type="term" value="F:DNA binding"/>
    <property type="evidence" value="ECO:0007669"/>
    <property type="project" value="UniProtKB-KW"/>
</dbReference>
<dbReference type="InterPro" id="IPR041552">
    <property type="entry name" value="UvrA_DNA-bd"/>
</dbReference>
<gene>
    <name evidence="18" type="ORF">ED312_22335</name>
</gene>
<dbReference type="GO" id="GO:0016887">
    <property type="term" value="F:ATP hydrolysis activity"/>
    <property type="evidence" value="ECO:0007669"/>
    <property type="project" value="InterPro"/>
</dbReference>
<evidence type="ECO:0000313" key="18">
    <source>
        <dbReference type="EMBL" id="RNL69269.1"/>
    </source>
</evidence>
<dbReference type="OrthoDB" id="9809851at2"/>
<sequence>MRIQNAYQNNLKNITLTIPENQLIVVTGLSGSGKSSLAMGVIGNEGYRYFLESLPAYNQQNAASIPTASVDDIAGLPPVIKVEQSRRFQSINATFGTLSELTPVFRILFARYSAAESMSKSLFSFNHPKGACEECRGIGEAEYIDIAKLVGDETKTLREGAIVTTLPNGYIVYSQVTVEELNKVCEAHGFSVDIPWKDLTPEQQEVIWNGSERIQVYYGKHSLESRLRWEGFKAKPREIGYYKGILPIMSNILRLDRNPSILRFTSAKPCPGCRGARIKAQHLKYRWKGLNFQEWMALPLQELYDKLRAEKYQAGEQVLVDKLCTPLYDLIRLGMDHYRLSTPSTDISSGDGQRIKLVKQVNSNLQGILYVFDEPSIGLSPAYQQHLYGILRRLISRGNTVMVVEHDLDLIRKADWIVELGPKAGIHGGEVIFNGKRTDFLQAEGIASPTLAELRSPAQHSNSERQQLSEADFRPAAQRLSVVSRKTAAVLEAIKAYSEEQALQLLTVSDQPIGKTPRSNPATYTGMADKIRDLLAKTGEAGTLQLKKSAFSFNNKAGRCPRCEGAGVITLSMSVMGTVNQTCPECNGKRFKPEVLRAYWNHKNIAEIYDLSIAEAYDFFRHEKKLSGILALMLRLGLGYIKLGQPSNTLSGGEAQRIKLTKHFAKPAKQTVLLLEEPSIGLHRQNVVQLLEALHQLKHETSGIVCFENHTLFQSGCDVWVNNAENIAAVSERIPEQSATDAIRIKGARTHVLKDIDITLPKQQLTVVTGISGSGKSSLVIDTLHGYGLQEMSKQFSSYQQNRVGIDYQFEVDHISGLTPGICITRKDQQFSGRSDVAGQTGIDKSLRFAFSRKAQYEGREWSASHFSNAHELGKCGVCDGVGEELLPDLSKIVLNENLSIADGLFEHNKALYYYGQAGGQYMAIVSEIGKAYGFSLQTPFKALTREQRAVIFQGIPEKTWETTWTFKTRSRAGTQQVKMVWKGLFAYLTDEYFLTRKNKNIQHLRALFAPEVCSHCQGSGLQPERLTVTLGGNSMRDLKAMSLQAFEVWLVNSQPKDAVDAELTAKLHAHLQHTLERARQLHIDHLHLNRKSGTLSGGEQQRVSLIKQLNSPLQGVTYLLDEPSAGLSQNNIPDLIALLKTLVAKGNTVIVIEHHKDIMLAADHVVQIGPKAGSMGGAITFQGSAAAYRASEVCHPYIKTESSTVRLRQGTAHIHIEEIERHSLKKTEIDIPAGGITAITGKSGIGKTTLVKEVIMPSLQQHRPVYCTHIDFPKPYQGIHYFEPKKLQAYNSTLLVAYLDLLNVITRVFAKETGGKAAAFSYKTKTSQCTYCQGSGVVATSLDVAAKHIEICDVCEGKRYQKAILAHTIGGKHIADILALNLTELSDWIAPYTGTTKAVQQLQALSDIGLSHVRLDQTVKSLSSGEKQRLLLFHWLQNKTKDQLLILDEPGIGLHYADIDLLYEVLQQLSVHNDLLVIDHNPYLLEKIGVGVVLE</sequence>
<keyword evidence="7" id="KW-0228">DNA excision</keyword>
<dbReference type="GO" id="GO:0005524">
    <property type="term" value="F:ATP binding"/>
    <property type="evidence" value="ECO:0007669"/>
    <property type="project" value="UniProtKB-KW"/>
</dbReference>
<dbReference type="Gene3D" id="3.40.50.300">
    <property type="entry name" value="P-loop containing nucleotide triphosphate hydrolases"/>
    <property type="match status" value="3"/>
</dbReference>
<keyword evidence="6" id="KW-0227">DNA damage</keyword>
<evidence type="ECO:0000256" key="13">
    <source>
        <dbReference type="ARBA" id="ARBA00023204"/>
    </source>
</evidence>
<name>A0A3N0D123_SINP1</name>
<evidence type="ECO:0000256" key="5">
    <source>
        <dbReference type="ARBA" id="ARBA00022741"/>
    </source>
</evidence>